<evidence type="ECO:0000313" key="2">
    <source>
        <dbReference type="Proteomes" id="UP001596383"/>
    </source>
</evidence>
<organism evidence="1 2">
    <name type="scientific">Natrinema soli</name>
    <dbReference type="NCBI Taxonomy" id="1930624"/>
    <lineage>
        <taxon>Archaea</taxon>
        <taxon>Methanobacteriati</taxon>
        <taxon>Methanobacteriota</taxon>
        <taxon>Stenosarchaea group</taxon>
        <taxon>Halobacteria</taxon>
        <taxon>Halobacteriales</taxon>
        <taxon>Natrialbaceae</taxon>
        <taxon>Natrinema</taxon>
    </lineage>
</organism>
<dbReference type="AlphaFoldDB" id="A0ABD5SEM8"/>
<gene>
    <name evidence="1" type="ORF">ACFQE6_00215</name>
</gene>
<sequence length="114" mass="12408">MVADLLTYVDEIDAPEDALTESQVWALRQGIRAAIDRGDESLSLPSRALSADRWHHWGIGVSVWLHDSGVVVLQKDGNTIVTDISMLEHVSLVLAGAHGQVGQIRRVDPSEGET</sequence>
<dbReference type="EMBL" id="JBHSWV010000002">
    <property type="protein sequence ID" value="MFC6763558.1"/>
    <property type="molecule type" value="Genomic_DNA"/>
</dbReference>
<evidence type="ECO:0000313" key="1">
    <source>
        <dbReference type="EMBL" id="MFC6763558.1"/>
    </source>
</evidence>
<proteinExistence type="predicted"/>
<dbReference type="RefSeq" id="WP_273736675.1">
    <property type="nucleotide sequence ID" value="NZ_JAQIVI010000002.1"/>
</dbReference>
<name>A0ABD5SEM8_9EURY</name>
<reference evidence="1 2" key="1">
    <citation type="journal article" date="2019" name="Int. J. Syst. Evol. Microbiol.">
        <title>The Global Catalogue of Microorganisms (GCM) 10K type strain sequencing project: providing services to taxonomists for standard genome sequencing and annotation.</title>
        <authorList>
            <consortium name="The Broad Institute Genomics Platform"/>
            <consortium name="The Broad Institute Genome Sequencing Center for Infectious Disease"/>
            <person name="Wu L."/>
            <person name="Ma J."/>
        </authorList>
    </citation>
    <scope>NUCLEOTIDE SEQUENCE [LARGE SCALE GENOMIC DNA]</scope>
    <source>
        <strain evidence="1 2">LMG 29247</strain>
    </source>
</reference>
<keyword evidence="2" id="KW-1185">Reference proteome</keyword>
<dbReference type="Proteomes" id="UP001596383">
    <property type="component" value="Unassembled WGS sequence"/>
</dbReference>
<accession>A0ABD5SEM8</accession>
<comment type="caution">
    <text evidence="1">The sequence shown here is derived from an EMBL/GenBank/DDBJ whole genome shotgun (WGS) entry which is preliminary data.</text>
</comment>
<protein>
    <submittedName>
        <fullName evidence="1">Uncharacterized protein</fullName>
    </submittedName>
</protein>